<keyword evidence="8" id="KW-1185">Reference proteome</keyword>
<dbReference type="OrthoDB" id="1733656at2759"/>
<sequence length="374" mass="41673">MTMTMRRCVGGSSISPRSCRRVVVPSVFLVSLCVLGFLLNVFGQENRHERAFGGGSGTTSPATGVPRCGQDRGRPTQGCAWNVSTAERADLIQDKFTMTISTFHRPKELGRVLDTVLSDKLPSLFEVVVVWNNFGETPPPDFTSDHGVPVRYRTPAHDSLNEKLRPDPGYRTAAILLSDDDVFYRPSDLEFVFQIWREFGQDRLVGALARCISSGRAGDRHADARGSWEYNFCTPSSSWGGGDGDGETYSMVLTNLAFTHVSFLDHYFSDAGPAVRMRQVVDDAFNCEDIAFNYMVSYLTGRGPLLVRGRDQYVNMDPPAGISRNKGHLEARGQCLNDFAQILGCMPLVDVKGRMERGFKHNVWYKSVWDLMTL</sequence>
<evidence type="ECO:0000256" key="3">
    <source>
        <dbReference type="ARBA" id="ARBA00023136"/>
    </source>
</evidence>
<name>A0A9P9Y4H3_9HYPO</name>
<keyword evidence="4" id="KW-1015">Disulfide bond</keyword>
<proteinExistence type="predicted"/>
<dbReference type="GO" id="GO:0016757">
    <property type="term" value="F:glycosyltransferase activity"/>
    <property type="evidence" value="ECO:0007669"/>
    <property type="project" value="InterPro"/>
</dbReference>
<dbReference type="InterPro" id="IPR015338">
    <property type="entry name" value="GT64_dom"/>
</dbReference>
<dbReference type="Proteomes" id="UP001055219">
    <property type="component" value="Unassembled WGS sequence"/>
</dbReference>
<reference evidence="7" key="1">
    <citation type="journal article" date="2021" name="J Fungi (Basel)">
        <title>Genomic and Metabolomic Analyses of the Marine Fungus Emericellopsis cladophorae: Insights into Saltwater Adaptability Mechanisms and Its Biosynthetic Potential.</title>
        <authorList>
            <person name="Goncalves M.F.M."/>
            <person name="Hilario S."/>
            <person name="Van de Peer Y."/>
            <person name="Esteves A.C."/>
            <person name="Alves A."/>
        </authorList>
    </citation>
    <scope>NUCLEOTIDE SEQUENCE</scope>
    <source>
        <strain evidence="7">MUM 19.33</strain>
    </source>
</reference>
<dbReference type="Gene3D" id="3.90.550.10">
    <property type="entry name" value="Spore Coat Polysaccharide Biosynthesis Protein SpsA, Chain A"/>
    <property type="match status" value="1"/>
</dbReference>
<organism evidence="7 8">
    <name type="scientific">Emericellopsis cladophorae</name>
    <dbReference type="NCBI Taxonomy" id="2686198"/>
    <lineage>
        <taxon>Eukaryota</taxon>
        <taxon>Fungi</taxon>
        <taxon>Dikarya</taxon>
        <taxon>Ascomycota</taxon>
        <taxon>Pezizomycotina</taxon>
        <taxon>Sordariomycetes</taxon>
        <taxon>Hypocreomycetidae</taxon>
        <taxon>Hypocreales</taxon>
        <taxon>Bionectriaceae</taxon>
        <taxon>Emericellopsis</taxon>
    </lineage>
</organism>
<reference evidence="7" key="2">
    <citation type="submission" date="2022-07" db="EMBL/GenBank/DDBJ databases">
        <authorList>
            <person name="Goncalves M.F.M."/>
            <person name="Hilario S."/>
            <person name="Van De Peer Y."/>
            <person name="Esteves A.C."/>
            <person name="Alves A."/>
        </authorList>
    </citation>
    <scope>NUCLEOTIDE SEQUENCE</scope>
    <source>
        <strain evidence="7">MUM 19.33</strain>
    </source>
</reference>
<dbReference type="PANTHER" id="PTHR48261:SF2">
    <property type="entry name" value="ACETYLGLUCOSAMINYLTRANSFERASE"/>
    <property type="match status" value="1"/>
</dbReference>
<evidence type="ECO:0000256" key="5">
    <source>
        <dbReference type="SAM" id="MobiDB-lite"/>
    </source>
</evidence>
<comment type="subcellular location">
    <subcellularLocation>
        <location evidence="1">Membrane</location>
    </subcellularLocation>
</comment>
<comment type="caution">
    <text evidence="7">The sequence shown here is derived from an EMBL/GenBank/DDBJ whole genome shotgun (WGS) entry which is preliminary data.</text>
</comment>
<dbReference type="GO" id="GO:0016020">
    <property type="term" value="C:membrane"/>
    <property type="evidence" value="ECO:0007669"/>
    <property type="project" value="UniProtKB-SubCell"/>
</dbReference>
<evidence type="ECO:0000313" key="8">
    <source>
        <dbReference type="Proteomes" id="UP001055219"/>
    </source>
</evidence>
<evidence type="ECO:0000256" key="4">
    <source>
        <dbReference type="ARBA" id="ARBA00023157"/>
    </source>
</evidence>
<accession>A0A9P9Y4H3</accession>
<dbReference type="AlphaFoldDB" id="A0A9P9Y4H3"/>
<evidence type="ECO:0000259" key="6">
    <source>
        <dbReference type="Pfam" id="PF09258"/>
    </source>
</evidence>
<dbReference type="GeneID" id="75827436"/>
<dbReference type="RefSeq" id="XP_051363630.1">
    <property type="nucleotide sequence ID" value="XM_051504956.1"/>
</dbReference>
<protein>
    <submittedName>
        <fullName evidence="7">Exostosin-3</fullName>
    </submittedName>
</protein>
<evidence type="ECO:0000256" key="2">
    <source>
        <dbReference type="ARBA" id="ARBA00022679"/>
    </source>
</evidence>
<keyword evidence="2" id="KW-0808">Transferase</keyword>
<feature type="region of interest" description="Disordered" evidence="5">
    <location>
        <begin position="51"/>
        <end position="73"/>
    </location>
</feature>
<dbReference type="InterPro" id="IPR004263">
    <property type="entry name" value="Exostosin"/>
</dbReference>
<evidence type="ECO:0000256" key="1">
    <source>
        <dbReference type="ARBA" id="ARBA00004370"/>
    </source>
</evidence>
<evidence type="ECO:0000313" key="7">
    <source>
        <dbReference type="EMBL" id="KAI6782774.1"/>
    </source>
</evidence>
<dbReference type="Pfam" id="PF09258">
    <property type="entry name" value="Glyco_transf_64"/>
    <property type="match status" value="1"/>
</dbReference>
<dbReference type="EMBL" id="JAGIXG020000011">
    <property type="protein sequence ID" value="KAI6782774.1"/>
    <property type="molecule type" value="Genomic_DNA"/>
</dbReference>
<dbReference type="PANTHER" id="PTHR48261">
    <property type="entry name" value="ACETYLGLUCOSAMINYLTRANSFERASE"/>
    <property type="match status" value="1"/>
</dbReference>
<dbReference type="SUPFAM" id="SSF53448">
    <property type="entry name" value="Nucleotide-diphospho-sugar transferases"/>
    <property type="match status" value="1"/>
</dbReference>
<feature type="domain" description="Glycosyl transferase 64" evidence="6">
    <location>
        <begin position="96"/>
        <end position="356"/>
    </location>
</feature>
<keyword evidence="3" id="KW-0472">Membrane</keyword>
<gene>
    <name evidence="7" type="ORF">J7T54_000917</name>
</gene>
<dbReference type="InterPro" id="IPR029044">
    <property type="entry name" value="Nucleotide-diphossugar_trans"/>
</dbReference>